<evidence type="ECO:0000256" key="1">
    <source>
        <dbReference type="ARBA" id="ARBA00001163"/>
    </source>
</evidence>
<comment type="function">
    <text evidence="2">Catalyzes the stereoselective decarboxylation of 2-oxo-4-hydroxy-4-carboxy-5-ureidoimidazoline (OHCU) to (S)-allantoin.</text>
</comment>
<keyword evidence="9" id="KW-0576">Peroxisome</keyword>
<dbReference type="PANTHER" id="PTHR43466">
    <property type="entry name" value="2-OXO-4-HYDROXY-4-CARBOXY-5-UREIDOIMIDAZOLINE DECARBOXYLASE-RELATED"/>
    <property type="match status" value="1"/>
</dbReference>
<sequence>MDIGAINCLSYEDFVRILGNVVERCPVVAAAVWSSRPFPSVAALEAAIDDFIEALPESGKEGILRCHPDLAGRELQSGTLTPESREEQGHAGLDRMDASEVARMARLNAEYKERFGFPFVICARTSDKATIAEQLRVRLRNTHAQERARAVEEVKKICRLRLRGLVLADQNNKL</sequence>
<feature type="region of interest" description="Disordered" evidence="14">
    <location>
        <begin position="75"/>
        <end position="94"/>
    </location>
</feature>
<evidence type="ECO:0000256" key="14">
    <source>
        <dbReference type="SAM" id="MobiDB-lite"/>
    </source>
</evidence>
<comment type="pathway">
    <text evidence="4">Purine metabolism; urate degradation; (S)-allantoin from urate: step 3/3.</text>
</comment>
<evidence type="ECO:0000256" key="10">
    <source>
        <dbReference type="ARBA" id="ARBA00023239"/>
    </source>
</evidence>
<evidence type="ECO:0000256" key="5">
    <source>
        <dbReference type="ARBA" id="ARBA00005793"/>
    </source>
</evidence>
<dbReference type="Proteomes" id="UP001148018">
    <property type="component" value="Unassembled WGS sequence"/>
</dbReference>
<dbReference type="InterPro" id="IPR018020">
    <property type="entry name" value="OHCU_decarboxylase"/>
</dbReference>
<evidence type="ECO:0000256" key="6">
    <source>
        <dbReference type="ARBA" id="ARBA00012257"/>
    </source>
</evidence>
<keyword evidence="10" id="KW-0456">Lyase</keyword>
<organism evidence="16 17">
    <name type="scientific">Muraenolepis orangiensis</name>
    <name type="common">Patagonian moray cod</name>
    <dbReference type="NCBI Taxonomy" id="630683"/>
    <lineage>
        <taxon>Eukaryota</taxon>
        <taxon>Metazoa</taxon>
        <taxon>Chordata</taxon>
        <taxon>Craniata</taxon>
        <taxon>Vertebrata</taxon>
        <taxon>Euteleostomi</taxon>
        <taxon>Actinopterygii</taxon>
        <taxon>Neopterygii</taxon>
        <taxon>Teleostei</taxon>
        <taxon>Neoteleostei</taxon>
        <taxon>Acanthomorphata</taxon>
        <taxon>Zeiogadaria</taxon>
        <taxon>Gadariae</taxon>
        <taxon>Gadiformes</taxon>
        <taxon>Muraenolepidoidei</taxon>
        <taxon>Muraenolepididae</taxon>
        <taxon>Muraenolepis</taxon>
    </lineage>
</organism>
<comment type="caution">
    <text evidence="16">The sequence shown here is derived from an EMBL/GenBank/DDBJ whole genome shotgun (WGS) entry which is preliminary data.</text>
</comment>
<evidence type="ECO:0000256" key="2">
    <source>
        <dbReference type="ARBA" id="ARBA00002506"/>
    </source>
</evidence>
<dbReference type="SUPFAM" id="SSF158694">
    <property type="entry name" value="UraD-Like"/>
    <property type="match status" value="1"/>
</dbReference>
<dbReference type="AlphaFoldDB" id="A0A9Q0EUX5"/>
<protein>
    <recommendedName>
        <fullName evidence="13">2-oxo-4-hydroxy-4-carboxy-5-ureidoimidazoline decarboxylase</fullName>
        <ecNumber evidence="6">4.1.1.97</ecNumber>
    </recommendedName>
    <alternativeName>
        <fullName evidence="12">Parahox neighbor</fullName>
    </alternativeName>
    <alternativeName>
        <fullName evidence="11">Ureidoimidazoline (2-oxo-4-hydroxy-4-carboxy-5-) decarboxylase</fullName>
    </alternativeName>
</protein>
<keyword evidence="17" id="KW-1185">Reference proteome</keyword>
<dbReference type="FunFam" id="1.10.3330.10:FF:000001">
    <property type="entry name" value="2-oxo-4-hydroxy-4-carboxy-5-ureidoimidazoline decarboxylase"/>
    <property type="match status" value="1"/>
</dbReference>
<feature type="domain" description="Oxo-4-hydroxy-4-carboxy-5-ureidoimidazoline decarboxylase" evidence="15">
    <location>
        <begin position="7"/>
        <end position="163"/>
    </location>
</feature>
<dbReference type="GO" id="GO:0005777">
    <property type="term" value="C:peroxisome"/>
    <property type="evidence" value="ECO:0007669"/>
    <property type="project" value="UniProtKB-SubCell"/>
</dbReference>
<dbReference type="EC" id="4.1.1.97" evidence="6"/>
<dbReference type="GO" id="GO:0000255">
    <property type="term" value="P:allantoin metabolic process"/>
    <property type="evidence" value="ECO:0007669"/>
    <property type="project" value="InterPro"/>
</dbReference>
<dbReference type="GO" id="GO:0006144">
    <property type="term" value="P:purine nucleobase metabolic process"/>
    <property type="evidence" value="ECO:0007669"/>
    <property type="project" value="UniProtKB-KW"/>
</dbReference>
<dbReference type="OrthoDB" id="9970124at2759"/>
<dbReference type="InterPro" id="IPR017580">
    <property type="entry name" value="OHCU_decarboxylase-1"/>
</dbReference>
<dbReference type="NCBIfam" id="TIGR03164">
    <property type="entry name" value="UHCUDC"/>
    <property type="match status" value="1"/>
</dbReference>
<reference evidence="16" key="1">
    <citation type="submission" date="2022-07" db="EMBL/GenBank/DDBJ databases">
        <title>Chromosome-level genome of Muraenolepis orangiensis.</title>
        <authorList>
            <person name="Kim J."/>
        </authorList>
    </citation>
    <scope>NUCLEOTIDE SEQUENCE</scope>
    <source>
        <strain evidence="16">KU_S4_2022</strain>
        <tissue evidence="16">Muscle</tissue>
    </source>
</reference>
<comment type="subcellular location">
    <subcellularLocation>
        <location evidence="3">Peroxisome</location>
    </subcellularLocation>
</comment>
<evidence type="ECO:0000256" key="7">
    <source>
        <dbReference type="ARBA" id="ARBA00022631"/>
    </source>
</evidence>
<proteinExistence type="inferred from homology"/>
<dbReference type="GO" id="GO:0019628">
    <property type="term" value="P:urate catabolic process"/>
    <property type="evidence" value="ECO:0007669"/>
    <property type="project" value="TreeGrafter"/>
</dbReference>
<dbReference type="GO" id="GO:0051997">
    <property type="term" value="F:2-oxo-4-hydroxy-4-carboxy-5-ureidoimidazoline decarboxylase activity"/>
    <property type="evidence" value="ECO:0007669"/>
    <property type="project" value="UniProtKB-EC"/>
</dbReference>
<comment type="similarity">
    <text evidence="5">Belongs to the OHCU decarboxylase family.</text>
</comment>
<dbReference type="Gene3D" id="1.10.3330.10">
    <property type="entry name" value="Oxo-4-hydroxy-4-carboxy-5-ureidoimidazoline decarboxylase"/>
    <property type="match status" value="1"/>
</dbReference>
<evidence type="ECO:0000256" key="3">
    <source>
        <dbReference type="ARBA" id="ARBA00004275"/>
    </source>
</evidence>
<dbReference type="InterPro" id="IPR036778">
    <property type="entry name" value="OHCU_decarboxylase_sf"/>
</dbReference>
<evidence type="ECO:0000256" key="9">
    <source>
        <dbReference type="ARBA" id="ARBA00023140"/>
    </source>
</evidence>
<gene>
    <name evidence="16" type="ORF">NHX12_021163</name>
</gene>
<keyword evidence="8" id="KW-0210">Decarboxylase</keyword>
<evidence type="ECO:0000313" key="17">
    <source>
        <dbReference type="Proteomes" id="UP001148018"/>
    </source>
</evidence>
<evidence type="ECO:0000256" key="12">
    <source>
        <dbReference type="ARBA" id="ARBA00032116"/>
    </source>
</evidence>
<accession>A0A9Q0EUX5</accession>
<evidence type="ECO:0000256" key="13">
    <source>
        <dbReference type="ARBA" id="ARBA00071134"/>
    </source>
</evidence>
<dbReference type="EMBL" id="JANIIK010000037">
    <property type="protein sequence ID" value="KAJ3611147.1"/>
    <property type="molecule type" value="Genomic_DNA"/>
</dbReference>
<evidence type="ECO:0000313" key="16">
    <source>
        <dbReference type="EMBL" id="KAJ3611147.1"/>
    </source>
</evidence>
<keyword evidence="7" id="KW-0659">Purine metabolism</keyword>
<dbReference type="Pfam" id="PF09349">
    <property type="entry name" value="OHCU_decarbox"/>
    <property type="match status" value="1"/>
</dbReference>
<name>A0A9Q0EUX5_9TELE</name>
<evidence type="ECO:0000256" key="4">
    <source>
        <dbReference type="ARBA" id="ARBA00004754"/>
    </source>
</evidence>
<evidence type="ECO:0000256" key="8">
    <source>
        <dbReference type="ARBA" id="ARBA00022793"/>
    </source>
</evidence>
<evidence type="ECO:0000259" key="15">
    <source>
        <dbReference type="Pfam" id="PF09349"/>
    </source>
</evidence>
<comment type="catalytic activity">
    <reaction evidence="1">
        <text>5-hydroxy-2-oxo-4-ureido-2,5-dihydro-1H-imidazole-5-carboxylate + H(+) = (S)-allantoin + CO2</text>
        <dbReference type="Rhea" id="RHEA:26301"/>
        <dbReference type="ChEBI" id="CHEBI:15378"/>
        <dbReference type="ChEBI" id="CHEBI:15678"/>
        <dbReference type="ChEBI" id="CHEBI:16526"/>
        <dbReference type="ChEBI" id="CHEBI:58639"/>
        <dbReference type="EC" id="4.1.1.97"/>
    </reaction>
</comment>
<evidence type="ECO:0000256" key="11">
    <source>
        <dbReference type="ARBA" id="ARBA00030624"/>
    </source>
</evidence>
<feature type="compositionally biased region" description="Basic and acidic residues" evidence="14">
    <location>
        <begin position="83"/>
        <end position="94"/>
    </location>
</feature>
<dbReference type="PANTHER" id="PTHR43466:SF1">
    <property type="entry name" value="2-OXO-4-HYDROXY-4-CARBOXY-5-UREIDOIMIDAZOLINE DECARBOXYLASE-RELATED"/>
    <property type="match status" value="1"/>
</dbReference>